<dbReference type="EC" id="3.2.1.52" evidence="3"/>
<dbReference type="GO" id="GO:0005975">
    <property type="term" value="P:carbohydrate metabolic process"/>
    <property type="evidence" value="ECO:0007669"/>
    <property type="project" value="InterPro"/>
</dbReference>
<dbReference type="SUPFAM" id="SSF51445">
    <property type="entry name" value="(Trans)glycosidases"/>
    <property type="match status" value="1"/>
</dbReference>
<proteinExistence type="inferred from homology"/>
<comment type="similarity">
    <text evidence="2">Belongs to the glycosyl hydrolase 3 family.</text>
</comment>
<evidence type="ECO:0000256" key="5">
    <source>
        <dbReference type="ARBA" id="ARBA00023295"/>
    </source>
</evidence>
<feature type="domain" description="Glycoside hydrolase family 3 N-terminal" evidence="6">
    <location>
        <begin position="13"/>
        <end position="334"/>
    </location>
</feature>
<evidence type="ECO:0000256" key="3">
    <source>
        <dbReference type="ARBA" id="ARBA00012663"/>
    </source>
</evidence>
<dbReference type="Pfam" id="PF00933">
    <property type="entry name" value="Glyco_hydro_3"/>
    <property type="match status" value="1"/>
</dbReference>
<reference evidence="7 8" key="1">
    <citation type="submission" date="2019-02" db="EMBL/GenBank/DDBJ databases">
        <title>Deep-cultivation of Planctomycetes and their phenomic and genomic characterization uncovers novel biology.</title>
        <authorList>
            <person name="Wiegand S."/>
            <person name="Jogler M."/>
            <person name="Boedeker C."/>
            <person name="Pinto D."/>
            <person name="Vollmers J."/>
            <person name="Rivas-Marin E."/>
            <person name="Kohn T."/>
            <person name="Peeters S.H."/>
            <person name="Heuer A."/>
            <person name="Rast P."/>
            <person name="Oberbeckmann S."/>
            <person name="Bunk B."/>
            <person name="Jeske O."/>
            <person name="Meyerdierks A."/>
            <person name="Storesund J.E."/>
            <person name="Kallscheuer N."/>
            <person name="Luecker S."/>
            <person name="Lage O.M."/>
            <person name="Pohl T."/>
            <person name="Merkel B.J."/>
            <person name="Hornburger P."/>
            <person name="Mueller R.-W."/>
            <person name="Bruemmer F."/>
            <person name="Labrenz M."/>
            <person name="Spormann A.M."/>
            <person name="Op den Camp H."/>
            <person name="Overmann J."/>
            <person name="Amann R."/>
            <person name="Jetten M.S.M."/>
            <person name="Mascher T."/>
            <person name="Medema M.H."/>
            <person name="Devos D.P."/>
            <person name="Kaster A.-K."/>
            <person name="Ovreas L."/>
            <person name="Rohde M."/>
            <person name="Galperin M.Y."/>
            <person name="Jogler C."/>
        </authorList>
    </citation>
    <scope>NUCLEOTIDE SEQUENCE [LARGE SCALE GENOMIC DNA]</scope>
    <source>
        <strain evidence="7 8">HG15A2</strain>
    </source>
</reference>
<keyword evidence="8" id="KW-1185">Reference proteome</keyword>
<comment type="catalytic activity">
    <reaction evidence="1">
        <text>Hydrolysis of terminal non-reducing N-acetyl-D-hexosamine residues in N-acetyl-beta-D-hexosaminides.</text>
        <dbReference type="EC" id="3.2.1.52"/>
    </reaction>
</comment>
<protein>
    <recommendedName>
        <fullName evidence="3">beta-N-acetylhexosaminidase</fullName>
        <ecNumber evidence="3">3.2.1.52</ecNumber>
    </recommendedName>
</protein>
<evidence type="ECO:0000313" key="8">
    <source>
        <dbReference type="Proteomes" id="UP000319852"/>
    </source>
</evidence>
<dbReference type="PANTHER" id="PTHR30480">
    <property type="entry name" value="BETA-HEXOSAMINIDASE-RELATED"/>
    <property type="match status" value="1"/>
</dbReference>
<dbReference type="EMBL" id="CP036263">
    <property type="protein sequence ID" value="QDS98288.1"/>
    <property type="molecule type" value="Genomic_DNA"/>
</dbReference>
<dbReference type="InterPro" id="IPR050226">
    <property type="entry name" value="NagZ_Beta-hexosaminidase"/>
</dbReference>
<dbReference type="GO" id="GO:0004563">
    <property type="term" value="F:beta-N-acetylhexosaminidase activity"/>
    <property type="evidence" value="ECO:0007669"/>
    <property type="project" value="UniProtKB-EC"/>
</dbReference>
<dbReference type="RefSeq" id="WP_145059310.1">
    <property type="nucleotide sequence ID" value="NZ_CP036263.1"/>
</dbReference>
<dbReference type="KEGG" id="amob:HG15A2_15610"/>
<dbReference type="PANTHER" id="PTHR30480:SF13">
    <property type="entry name" value="BETA-HEXOSAMINIDASE"/>
    <property type="match status" value="1"/>
</dbReference>
<name>A0A517MTS9_9BACT</name>
<dbReference type="InterPro" id="IPR017853">
    <property type="entry name" value="GH"/>
</dbReference>
<evidence type="ECO:0000256" key="1">
    <source>
        <dbReference type="ARBA" id="ARBA00001231"/>
    </source>
</evidence>
<dbReference type="Gene3D" id="3.40.50.1700">
    <property type="entry name" value="Glycoside hydrolase family 3 C-terminal domain"/>
    <property type="match status" value="1"/>
</dbReference>
<dbReference type="Proteomes" id="UP000319852">
    <property type="component" value="Chromosome"/>
</dbReference>
<dbReference type="InterPro" id="IPR001764">
    <property type="entry name" value="Glyco_hydro_3_N"/>
</dbReference>
<evidence type="ECO:0000313" key="7">
    <source>
        <dbReference type="EMBL" id="QDS98288.1"/>
    </source>
</evidence>
<organism evidence="7 8">
    <name type="scientific">Adhaeretor mobilis</name>
    <dbReference type="NCBI Taxonomy" id="1930276"/>
    <lineage>
        <taxon>Bacteria</taxon>
        <taxon>Pseudomonadati</taxon>
        <taxon>Planctomycetota</taxon>
        <taxon>Planctomycetia</taxon>
        <taxon>Pirellulales</taxon>
        <taxon>Lacipirellulaceae</taxon>
        <taxon>Adhaeretor</taxon>
    </lineage>
</organism>
<dbReference type="GO" id="GO:0009254">
    <property type="term" value="P:peptidoglycan turnover"/>
    <property type="evidence" value="ECO:0007669"/>
    <property type="project" value="TreeGrafter"/>
</dbReference>
<dbReference type="OrthoDB" id="9805821at2"/>
<dbReference type="InterPro" id="IPR036962">
    <property type="entry name" value="Glyco_hydro_3_N_sf"/>
</dbReference>
<keyword evidence="4" id="KW-0378">Hydrolase</keyword>
<dbReference type="Gene3D" id="3.20.20.300">
    <property type="entry name" value="Glycoside hydrolase, family 3, N-terminal domain"/>
    <property type="match status" value="1"/>
</dbReference>
<gene>
    <name evidence="7" type="primary">ybbD</name>
    <name evidence="7" type="ORF">HG15A2_15610</name>
</gene>
<evidence type="ECO:0000259" key="6">
    <source>
        <dbReference type="Pfam" id="PF00933"/>
    </source>
</evidence>
<keyword evidence="5" id="KW-0326">Glycosidase</keyword>
<keyword evidence="7" id="KW-0449">Lipoprotein</keyword>
<evidence type="ECO:0000256" key="4">
    <source>
        <dbReference type="ARBA" id="ARBA00022801"/>
    </source>
</evidence>
<evidence type="ECO:0000256" key="2">
    <source>
        <dbReference type="ARBA" id="ARBA00005336"/>
    </source>
</evidence>
<sequence>MTDAKLKKRPTELREKLAQLMFVRIGSNLSPVRTVGDDAARIENLLKECPVGGLILFNGRRGETAQTLDRLQSLSEIPLLVGSDIERGVGQQLLGHVVFPHAMAFEAMGDQAVQAVREFAEVTAKMALANGIHITFSPVADVNSEPRNPIIATRAYGTTPARAAELVSAFVESTQAAGLLSAAKHFPGHGDTQDDSHSDLPVVDKSAEELHACELVPFKAAIRQEVSLIMTAHVQYPQLDDSGRPATLSQPILTDLLRKEMGFAGAIISDSLLMEGVKQQSTDEGSLAIDALTAGVDILLDVADPKDTLDALVQAVGDGRLTTTRVEEAFEVVWQLKERIFAKPAIAAQGTPTDRGESQAEQLAADYASQAVTLVRNDKTLLPLNPDKSLLAVLLKPFTTSLDDPEQALAGALRTQFPSLSYFELGPESSQVDNETILQQAAAAEQVLVAMIVKPAAWHRFGLNERHQTLVQSLSEHQHCVLASLGTREALDPFSQAKVQICTFSDVPVSQRALVERIV</sequence>
<accession>A0A517MTS9</accession>
<dbReference type="InterPro" id="IPR036881">
    <property type="entry name" value="Glyco_hydro_3_C_sf"/>
</dbReference>
<dbReference type="AlphaFoldDB" id="A0A517MTS9"/>